<dbReference type="Pfam" id="PF03211">
    <property type="entry name" value="Pectate_lyase"/>
    <property type="match status" value="1"/>
</dbReference>
<evidence type="ECO:0000256" key="3">
    <source>
        <dbReference type="ARBA" id="ARBA00004613"/>
    </source>
</evidence>
<organism evidence="11 12">
    <name type="scientific">Plasmopara halstedii</name>
    <name type="common">Downy mildew of sunflower</name>
    <dbReference type="NCBI Taxonomy" id="4781"/>
    <lineage>
        <taxon>Eukaryota</taxon>
        <taxon>Sar</taxon>
        <taxon>Stramenopiles</taxon>
        <taxon>Oomycota</taxon>
        <taxon>Peronosporomycetes</taxon>
        <taxon>Peronosporales</taxon>
        <taxon>Peronosporaceae</taxon>
        <taxon>Plasmopara</taxon>
    </lineage>
</organism>
<keyword evidence="12" id="KW-1185">Reference proteome</keyword>
<evidence type="ECO:0000256" key="7">
    <source>
        <dbReference type="ARBA" id="ARBA00022837"/>
    </source>
</evidence>
<dbReference type="OrthoDB" id="328123at2759"/>
<dbReference type="GO" id="GO:0030570">
    <property type="term" value="F:pectate lyase activity"/>
    <property type="evidence" value="ECO:0007669"/>
    <property type="project" value="UniProtKB-EC"/>
</dbReference>
<comment type="cofactor">
    <cofactor evidence="2">
        <name>Ca(2+)</name>
        <dbReference type="ChEBI" id="CHEBI:29108"/>
    </cofactor>
</comment>
<evidence type="ECO:0000256" key="5">
    <source>
        <dbReference type="ARBA" id="ARBA00022525"/>
    </source>
</evidence>
<feature type="signal peptide" evidence="10">
    <location>
        <begin position="1"/>
        <end position="19"/>
    </location>
</feature>
<evidence type="ECO:0000256" key="10">
    <source>
        <dbReference type="SAM" id="SignalP"/>
    </source>
</evidence>
<dbReference type="Proteomes" id="UP000054928">
    <property type="component" value="Unassembled WGS sequence"/>
</dbReference>
<dbReference type="GO" id="GO:0005576">
    <property type="term" value="C:extracellular region"/>
    <property type="evidence" value="ECO:0007669"/>
    <property type="project" value="UniProtKB-SubCell"/>
</dbReference>
<evidence type="ECO:0000256" key="4">
    <source>
        <dbReference type="ARBA" id="ARBA00012272"/>
    </source>
</evidence>
<dbReference type="EC" id="4.2.2.2" evidence="4"/>
<reference evidence="12" key="1">
    <citation type="submission" date="2014-09" db="EMBL/GenBank/DDBJ databases">
        <authorList>
            <person name="Sharma Rahul"/>
            <person name="Thines Marco"/>
        </authorList>
    </citation>
    <scope>NUCLEOTIDE SEQUENCE [LARGE SCALE GENOMIC DNA]</scope>
</reference>
<dbReference type="EMBL" id="CCYD01003042">
    <property type="protein sequence ID" value="CEG48992.1"/>
    <property type="molecule type" value="Genomic_DNA"/>
</dbReference>
<evidence type="ECO:0000313" key="12">
    <source>
        <dbReference type="Proteomes" id="UP000054928"/>
    </source>
</evidence>
<dbReference type="STRING" id="4781.A0A0P1B3Y9"/>
<dbReference type="Gene3D" id="2.160.20.10">
    <property type="entry name" value="Single-stranded right-handed beta-helix, Pectin lyase-like"/>
    <property type="match status" value="1"/>
</dbReference>
<keyword evidence="5" id="KW-0964">Secreted</keyword>
<proteinExistence type="predicted"/>
<keyword evidence="7" id="KW-0106">Calcium</keyword>
<evidence type="ECO:0000256" key="9">
    <source>
        <dbReference type="ARBA" id="ARBA00039895"/>
    </source>
</evidence>
<evidence type="ECO:0000313" key="11">
    <source>
        <dbReference type="EMBL" id="CEG48992.1"/>
    </source>
</evidence>
<dbReference type="GeneID" id="36401837"/>
<dbReference type="PANTHER" id="PTHR33407:SF9">
    <property type="entry name" value="PECTATE LYASE F-RELATED"/>
    <property type="match status" value="1"/>
</dbReference>
<dbReference type="AlphaFoldDB" id="A0A0P1B3Y9"/>
<dbReference type="RefSeq" id="XP_024585361.1">
    <property type="nucleotide sequence ID" value="XM_024720132.1"/>
</dbReference>
<evidence type="ECO:0000256" key="6">
    <source>
        <dbReference type="ARBA" id="ARBA00022729"/>
    </source>
</evidence>
<dbReference type="InterPro" id="IPR004898">
    <property type="entry name" value="Pectate_lyase_PlyH/PlyE-like"/>
</dbReference>
<evidence type="ECO:0000256" key="8">
    <source>
        <dbReference type="ARBA" id="ARBA00023239"/>
    </source>
</evidence>
<evidence type="ECO:0000256" key="2">
    <source>
        <dbReference type="ARBA" id="ARBA00001913"/>
    </source>
</evidence>
<sequence length="390" mass="43308">MPNVIAVCTIVTTVVAAFASGTSMRSAAAVMPTGSWPTSNGTVYYKEPYTVKKGQTFDGGMKTYARSNVKCTVMATAFVVAKFCSVPFKIGIECKVSPFRDSYKDRMYLDRHYGVLKYLDAYILAAAQFFYSLPKCQAASSVYDKVFIFKLPTPLTPTKLSMKLSVTSIFVAATVTSSCAGASVDNKHHENAIIFRHNTLPCTEALCKDEDAPVCSFDNKTYPNAFVGNQWVHLSASAASSSDKPPLIRCRTHPASEERGPSTASDLAKLEIVNSAFEPSKIQAAENALMNKYTRKQLVDTELHPYTYLKVLYDRSNTWDRRLVIYIKSKVLKRGKTQLPDTMGEPAKQPKVLTEGEKRIQSLIAQLPTAFKEQYTFYTPRCIMIKLVFG</sequence>
<comment type="catalytic activity">
    <reaction evidence="1">
        <text>Eliminative cleavage of (1-&gt;4)-alpha-D-galacturonan to give oligosaccharides with 4-deoxy-alpha-D-galact-4-enuronosyl groups at their non-reducing ends.</text>
        <dbReference type="EC" id="4.2.2.2"/>
    </reaction>
</comment>
<protein>
    <recommendedName>
        <fullName evidence="9">Probable pectate lyase F</fullName>
        <ecNumber evidence="4">4.2.2.2</ecNumber>
    </recommendedName>
</protein>
<name>A0A0P1B3Y9_PLAHL</name>
<keyword evidence="6 10" id="KW-0732">Signal</keyword>
<dbReference type="PANTHER" id="PTHR33407">
    <property type="entry name" value="PECTATE LYASE F-RELATED"/>
    <property type="match status" value="1"/>
</dbReference>
<evidence type="ECO:0000256" key="1">
    <source>
        <dbReference type="ARBA" id="ARBA00000695"/>
    </source>
</evidence>
<comment type="subcellular location">
    <subcellularLocation>
        <location evidence="3">Secreted</location>
    </subcellularLocation>
</comment>
<dbReference type="GO" id="GO:0045490">
    <property type="term" value="P:pectin catabolic process"/>
    <property type="evidence" value="ECO:0007669"/>
    <property type="project" value="TreeGrafter"/>
</dbReference>
<accession>A0A0P1B3Y9</accession>
<dbReference type="InterPro" id="IPR012334">
    <property type="entry name" value="Pectin_lyas_fold"/>
</dbReference>
<keyword evidence="8" id="KW-0456">Lyase</keyword>
<feature type="chain" id="PRO_5006059161" description="Probable pectate lyase F" evidence="10">
    <location>
        <begin position="20"/>
        <end position="390"/>
    </location>
</feature>